<keyword evidence="3" id="KW-1185">Reference proteome</keyword>
<sequence length="349" mass="39462">MKLFLAFTLFTALLQPSETVQTSHFCQYDIMKSVEEDVQIEVSNQQVYSGDSVSITVIFSGDIESHAVWVALRPDQSTNNTEQQRLFELVQQKNGSWSGTYEIGPYDSKGQWNLELYYYTQEWKRKTINAFVKSDEPELIDEIPPIITAPNTLEVTVGNALRLETVADNESGLREVSAVLTNGEEQTALCLEEDEGSWVTPYIFTKEDIGEYHLVLRAVDVAGNVHEEEGQLIVREHTEEVPPSQEVPPEENKPVERPQIELQPETPELLEVVKSEDPFVSEVKKSLVPTTNKNQQIAAVQERKNQIQNENRSPSAITTAELPKSILYIVGGFVLFFAIRGSIEWGRME</sequence>
<proteinExistence type="predicted"/>
<protein>
    <recommendedName>
        <fullName evidence="4">Ig-like domain-containing protein</fullName>
    </recommendedName>
</protein>
<organism evidence="2 3">
    <name type="scientific">Ectobacillus antri</name>
    <dbReference type="NCBI Taxonomy" id="2486280"/>
    <lineage>
        <taxon>Bacteria</taxon>
        <taxon>Bacillati</taxon>
        <taxon>Bacillota</taxon>
        <taxon>Bacilli</taxon>
        <taxon>Bacillales</taxon>
        <taxon>Bacillaceae</taxon>
        <taxon>Ectobacillus</taxon>
    </lineage>
</organism>
<comment type="caution">
    <text evidence="2">The sequence shown here is derived from an EMBL/GenBank/DDBJ whole genome shotgun (WGS) entry which is preliminary data.</text>
</comment>
<dbReference type="RefSeq" id="WP_278017934.1">
    <property type="nucleotide sequence ID" value="NZ_JARRRY010000001.1"/>
</dbReference>
<dbReference type="Proteomes" id="UP001218246">
    <property type="component" value="Unassembled WGS sequence"/>
</dbReference>
<feature type="region of interest" description="Disordered" evidence="1">
    <location>
        <begin position="237"/>
        <end position="258"/>
    </location>
</feature>
<reference evidence="2 3" key="1">
    <citation type="submission" date="2023-04" db="EMBL/GenBank/DDBJ databases">
        <title>Ectobacillus antri isolated from activated sludge.</title>
        <authorList>
            <person name="Yan P."/>
            <person name="Liu X."/>
        </authorList>
    </citation>
    <scope>NUCLEOTIDE SEQUENCE [LARGE SCALE GENOMIC DNA]</scope>
    <source>
        <strain evidence="2 3">C18H</strain>
    </source>
</reference>
<evidence type="ECO:0000313" key="3">
    <source>
        <dbReference type="Proteomes" id="UP001218246"/>
    </source>
</evidence>
<dbReference type="EMBL" id="JARULN010000001">
    <property type="protein sequence ID" value="MDG5752855.1"/>
    <property type="molecule type" value="Genomic_DNA"/>
</dbReference>
<evidence type="ECO:0000313" key="2">
    <source>
        <dbReference type="EMBL" id="MDG5752855.1"/>
    </source>
</evidence>
<evidence type="ECO:0008006" key="4">
    <source>
        <dbReference type="Google" id="ProtNLM"/>
    </source>
</evidence>
<accession>A0ABT6H2K0</accession>
<gene>
    <name evidence="2" type="ORF">P6P90_02420</name>
</gene>
<evidence type="ECO:0000256" key="1">
    <source>
        <dbReference type="SAM" id="MobiDB-lite"/>
    </source>
</evidence>
<name>A0ABT6H2K0_9BACI</name>